<dbReference type="EMBL" id="UINC01001687">
    <property type="protein sequence ID" value="SUZ86551.1"/>
    <property type="molecule type" value="Genomic_DNA"/>
</dbReference>
<accession>A0A381R468</accession>
<evidence type="ECO:0000313" key="2">
    <source>
        <dbReference type="EMBL" id="SUZ86551.1"/>
    </source>
</evidence>
<dbReference type="Gene3D" id="3.90.550.10">
    <property type="entry name" value="Spore Coat Polysaccharide Biosynthesis Protein SpsA, Chain A"/>
    <property type="match status" value="1"/>
</dbReference>
<dbReference type="AlphaFoldDB" id="A0A381R468"/>
<dbReference type="SUPFAM" id="SSF53448">
    <property type="entry name" value="Nucleotide-diphospho-sugar transferases"/>
    <property type="match status" value="1"/>
</dbReference>
<reference evidence="2" key="1">
    <citation type="submission" date="2018-05" db="EMBL/GenBank/DDBJ databases">
        <authorList>
            <person name="Lanie J.A."/>
            <person name="Ng W.-L."/>
            <person name="Kazmierczak K.M."/>
            <person name="Andrzejewski T.M."/>
            <person name="Davidsen T.M."/>
            <person name="Wayne K.J."/>
            <person name="Tettelin H."/>
            <person name="Glass J.I."/>
            <person name="Rusch D."/>
            <person name="Podicherti R."/>
            <person name="Tsui H.-C.T."/>
            <person name="Winkler M.E."/>
        </authorList>
    </citation>
    <scope>NUCLEOTIDE SEQUENCE</scope>
</reference>
<organism evidence="2">
    <name type="scientific">marine metagenome</name>
    <dbReference type="NCBI Taxonomy" id="408172"/>
    <lineage>
        <taxon>unclassified sequences</taxon>
        <taxon>metagenomes</taxon>
        <taxon>ecological metagenomes</taxon>
    </lineage>
</organism>
<dbReference type="InterPro" id="IPR029044">
    <property type="entry name" value="Nucleotide-diphossugar_trans"/>
</dbReference>
<dbReference type="PANTHER" id="PTHR22916:SF56">
    <property type="entry name" value="GLYCOSYL TRANSFERASE"/>
    <property type="match status" value="1"/>
</dbReference>
<evidence type="ECO:0000259" key="1">
    <source>
        <dbReference type="Pfam" id="PF00535"/>
    </source>
</evidence>
<dbReference type="CDD" id="cd00761">
    <property type="entry name" value="Glyco_tranf_GTA_type"/>
    <property type="match status" value="1"/>
</dbReference>
<proteinExistence type="predicted"/>
<dbReference type="Pfam" id="PF00535">
    <property type="entry name" value="Glycos_transf_2"/>
    <property type="match status" value="1"/>
</dbReference>
<dbReference type="PANTHER" id="PTHR22916">
    <property type="entry name" value="GLYCOSYLTRANSFERASE"/>
    <property type="match status" value="1"/>
</dbReference>
<name>A0A381R468_9ZZZZ</name>
<feature type="non-terminal residue" evidence="2">
    <location>
        <position position="1"/>
    </location>
</feature>
<feature type="domain" description="Glycosyltransferase 2-like" evidence="1">
    <location>
        <begin position="2"/>
        <end position="167"/>
    </location>
</feature>
<dbReference type="InterPro" id="IPR001173">
    <property type="entry name" value="Glyco_trans_2-like"/>
</dbReference>
<gene>
    <name evidence="2" type="ORF">METZ01_LOCUS39405</name>
</gene>
<sequence>VSICIPTFNRADSLRETLDDVCGHDYEPVEIIIGDNGSTDNTEEICRARAEADPRIQYIRHSQGIGLYQNHNCLLDVCRGEFICFVHDHDTRVSTITPDYVTFMMEHPEVGVVCSDWDVIDQEGVVLGHREYQVPEIVPGLTFIEQTIRSGRSSIGVPGAMIRRSALGDTRFDEQGPLGFGDFEVWFRVAERTSIGHLKRRLWAWRQEPNAQSVRTIASLVGDYDKVITTYCDGYARRWPTERPRTEHWKRLARRYIFWALAYEVGLHFKRRQDRSASPTLFEILPYRLSESEFGQVLDRMQEYQAGLDQAVARLLLRVFLWSGFTWPLGWITRHYASMRILLGLR</sequence>
<protein>
    <recommendedName>
        <fullName evidence="1">Glycosyltransferase 2-like domain-containing protein</fullName>
    </recommendedName>
</protein>